<organism evidence="1">
    <name type="scientific">Gongylonema pulchrum</name>
    <dbReference type="NCBI Taxonomy" id="637853"/>
    <lineage>
        <taxon>Eukaryota</taxon>
        <taxon>Metazoa</taxon>
        <taxon>Ecdysozoa</taxon>
        <taxon>Nematoda</taxon>
        <taxon>Chromadorea</taxon>
        <taxon>Rhabditida</taxon>
        <taxon>Spirurina</taxon>
        <taxon>Spiruromorpha</taxon>
        <taxon>Spiruroidea</taxon>
        <taxon>Gongylonematidae</taxon>
        <taxon>Gongylonema</taxon>
    </lineage>
</organism>
<name>A0A183E308_9BILA</name>
<proteinExistence type="predicted"/>
<dbReference type="PANTHER" id="PTHR35573">
    <property type="entry name" value="PROTEIN CBG22129"/>
    <property type="match status" value="1"/>
</dbReference>
<dbReference type="WBParaSite" id="GPUH_0001536901-mRNA-1">
    <property type="protein sequence ID" value="GPUH_0001536901-mRNA-1"/>
    <property type="gene ID" value="GPUH_0001536901"/>
</dbReference>
<reference evidence="1" key="1">
    <citation type="submission" date="2016-06" db="UniProtKB">
        <authorList>
            <consortium name="WormBaseParasite"/>
        </authorList>
    </citation>
    <scope>IDENTIFICATION</scope>
</reference>
<sequence>LSVGVKLWLWTGDSWMQLPIFGLFQELLKNVAAIKLPVNSGMRNLEFTIDLRPLAPVTFYLPSTGHYKIELQFREEKSARNSCLVIETLAEIMLVLLAAALILLFGVAHASIPPPNDVSTRFNWSSCNPDDFIKYYDLTVQDIEGKDVYPVPIREPFVVDALIDNTNGPLDDLTGEVKMSLWTGRWMELPNFGFLNELLECGAGIKCPVESGKQNLEITVDLAPLTPYTMYLPRTAPYKIEFQFREGKSAKRSCLVIETLGTTA</sequence>
<accession>A0A183E308</accession>
<evidence type="ECO:0000313" key="1">
    <source>
        <dbReference type="WBParaSite" id="GPUH_0001536901-mRNA-1"/>
    </source>
</evidence>
<dbReference type="AlphaFoldDB" id="A0A183E308"/>
<protein>
    <submittedName>
        <fullName evidence="1">ML domain-containing protein</fullName>
    </submittedName>
</protein>